<dbReference type="InterPro" id="IPR041577">
    <property type="entry name" value="RT_RNaseH_2"/>
</dbReference>
<organism evidence="1 2">
    <name type="scientific">Paramuricea clavata</name>
    <name type="common">Red gorgonian</name>
    <name type="synonym">Violescent sea-whip</name>
    <dbReference type="NCBI Taxonomy" id="317549"/>
    <lineage>
        <taxon>Eukaryota</taxon>
        <taxon>Metazoa</taxon>
        <taxon>Cnidaria</taxon>
        <taxon>Anthozoa</taxon>
        <taxon>Octocorallia</taxon>
        <taxon>Malacalcyonacea</taxon>
        <taxon>Plexauridae</taxon>
        <taxon>Paramuricea</taxon>
    </lineage>
</organism>
<gene>
    <name evidence="1" type="ORF">PACLA_8A003313</name>
</gene>
<dbReference type="Pfam" id="PF17919">
    <property type="entry name" value="RT_RNaseH_2"/>
    <property type="match status" value="1"/>
</dbReference>
<reference evidence="1" key="1">
    <citation type="submission" date="2020-04" db="EMBL/GenBank/DDBJ databases">
        <authorList>
            <person name="Alioto T."/>
            <person name="Alioto T."/>
            <person name="Gomez Garrido J."/>
        </authorList>
    </citation>
    <scope>NUCLEOTIDE SEQUENCE</scope>
    <source>
        <strain evidence="1">A484AB</strain>
    </source>
</reference>
<dbReference type="FunFam" id="3.10.20.370:FF:000001">
    <property type="entry name" value="Retrovirus-related Pol polyprotein from transposon 17.6-like protein"/>
    <property type="match status" value="1"/>
</dbReference>
<accession>A0A6S7J7J4</accession>
<dbReference type="SUPFAM" id="SSF56672">
    <property type="entry name" value="DNA/RNA polymerases"/>
    <property type="match status" value="1"/>
</dbReference>
<keyword evidence="2" id="KW-1185">Reference proteome</keyword>
<evidence type="ECO:0000313" key="2">
    <source>
        <dbReference type="Proteomes" id="UP001152795"/>
    </source>
</evidence>
<dbReference type="OrthoDB" id="10068564at2759"/>
<dbReference type="AlphaFoldDB" id="A0A6S7J7J4"/>
<name>A0A6S7J7J4_PARCT</name>
<dbReference type="EMBL" id="CACRXK020013920">
    <property type="protein sequence ID" value="CAB4025954.1"/>
    <property type="molecule type" value="Genomic_DNA"/>
</dbReference>
<dbReference type="Gene3D" id="3.10.20.370">
    <property type="match status" value="1"/>
</dbReference>
<proteinExistence type="predicted"/>
<dbReference type="CDD" id="cd09274">
    <property type="entry name" value="RNase_HI_RT_Ty3"/>
    <property type="match status" value="1"/>
</dbReference>
<dbReference type="InterPro" id="IPR043502">
    <property type="entry name" value="DNA/RNA_pol_sf"/>
</dbReference>
<dbReference type="PANTHER" id="PTHR37984">
    <property type="entry name" value="PROTEIN CBG26694"/>
    <property type="match status" value="1"/>
</dbReference>
<sequence>MAEPLRLLTRSGNSWAWGSEQQIKATISSETCLAFFSRHRKTELRVDGSPFGVGAILCQVQQDRTSRPVAYASRSLVDVERRYSQLEQEALSVKFGCLKFVHYLNGDSRFTVITDHKPGSQ</sequence>
<dbReference type="PANTHER" id="PTHR37984:SF11">
    <property type="entry name" value="INTEGRASE CATALYTIC DOMAIN-CONTAINING PROTEIN"/>
    <property type="match status" value="1"/>
</dbReference>
<dbReference type="InterPro" id="IPR050951">
    <property type="entry name" value="Retrovirus_Pol_polyprotein"/>
</dbReference>
<comment type="caution">
    <text evidence="1">The sequence shown here is derived from an EMBL/GenBank/DDBJ whole genome shotgun (WGS) entry which is preliminary data.</text>
</comment>
<evidence type="ECO:0000313" key="1">
    <source>
        <dbReference type="EMBL" id="CAB4025954.1"/>
    </source>
</evidence>
<protein>
    <submittedName>
        <fullName evidence="1">Uncharacterized protein</fullName>
    </submittedName>
</protein>
<dbReference type="Proteomes" id="UP001152795">
    <property type="component" value="Unassembled WGS sequence"/>
</dbReference>